<evidence type="ECO:0000259" key="9">
    <source>
        <dbReference type="SMART" id="SM00803"/>
    </source>
</evidence>
<dbReference type="GO" id="GO:0016251">
    <property type="term" value="F:RNA polymerase II general transcription initiation factor activity"/>
    <property type="evidence" value="ECO:0007669"/>
    <property type="project" value="InterPro"/>
</dbReference>
<feature type="compositionally biased region" description="Basic residues" evidence="8">
    <location>
        <begin position="775"/>
        <end position="789"/>
    </location>
</feature>
<feature type="domain" description="TATA box binding protein associated factor (TAF) histone-like fold" evidence="9">
    <location>
        <begin position="34"/>
        <end position="98"/>
    </location>
</feature>
<sequence length="834" mass="95866">MSSKVKDPDIDSLKESISHGNAEEKKVISEKRYIILSRDSIRMMAEAEGISNLTDDGALLLSEDLGYRIRETIQNSIEFMKHAKRRRLTTEDINDALRTSDMQPILGHGSLEPVIFKQVKDAEIHFVEDLDLNVTNIAFNNYKPKETGELGIKSFWYAIEGVSKINTTTSNAAGENWKTPSFGQSKPVIVKKEKKELSENMLQYYDFMVKAILGADEEAMKFALSDLKTNSKIVPLLPYFVNFVSNGVKTVSHDISQLTRLLHTVKALTNNSNLYLEPEPYLGLLVQSVMYCGLEPLAASINPLNDHWVLRDYAARLLGFIVKKWNANNNMLMHNTLKSLKEVVCDLTKPFCSHYGAVMGLLALGTKAIEEVLLPQLKVYMPHLNSFMEDTTLSSTLVRTDAYKVYGALLLAAEYIMKNFLRDVQSQTIHPKELPQTISLPLQLQQHIKEEATDLNHSESGNDSKNDKLKSSSHHFFKEEPMDSLHSGLIGSKKEDKLKSRPPYQYFKEEPMDLIPSTISNNSKDEVKPTSTRRSPKDIYLEFYEYFGDMLSSKLPILDFKHINRPPKCENLVKLYETSQSGEYMWNSMRERFIAEIKKETEEQERLEAERRKEQERLEREQQERERLESERLRRKHLEKLQKDKRCEIQSSQGRHAESRHPDKQWKCEQSAAPGYVASPASVNDEEDEEEEEDEDEEDEDEDEIEDSDNSDDDSDDDSEDDNNSFDKETQIVARTVTNANAGIKLVITKIPNKSHLVKNEKDPKTKTDNFQRTERHKKSKPSKRKKQGQKSNRDKYKYLEENNSRMYCKEGESSSNGRKLTLRLKVKDSSAKD</sequence>
<proteinExistence type="inferred from homology"/>
<dbReference type="InterPro" id="IPR009072">
    <property type="entry name" value="Histone-fold"/>
</dbReference>
<evidence type="ECO:0000256" key="8">
    <source>
        <dbReference type="SAM" id="MobiDB-lite"/>
    </source>
</evidence>
<evidence type="ECO:0000256" key="2">
    <source>
        <dbReference type="ARBA" id="ARBA00007688"/>
    </source>
</evidence>
<dbReference type="GO" id="GO:0000124">
    <property type="term" value="C:SAGA complex"/>
    <property type="evidence" value="ECO:0007669"/>
    <property type="project" value="InterPro"/>
</dbReference>
<evidence type="ECO:0000256" key="6">
    <source>
        <dbReference type="ARBA" id="ARBA00023163"/>
    </source>
</evidence>
<dbReference type="PANTHER" id="PTHR10221">
    <property type="entry name" value="TRANSCRIPTION INITIATION FACTOR TFIID SUBUNIT 6"/>
    <property type="match status" value="1"/>
</dbReference>
<keyword evidence="6" id="KW-0804">Transcription</keyword>
<feature type="compositionally biased region" description="Basic and acidic residues" evidence="8">
    <location>
        <begin position="758"/>
        <end position="774"/>
    </location>
</feature>
<dbReference type="PANTHER" id="PTHR10221:SF22">
    <property type="entry name" value="TAF6-LIKE RNA POLYMERASE II P300_CBP-ASSOCIATED FACTOR-ASSOCIATED FACTOR 65 KDA SUBUNIT 6L"/>
    <property type="match status" value="1"/>
</dbReference>
<dbReference type="CDD" id="cd08050">
    <property type="entry name" value="TAF6C"/>
    <property type="match status" value="1"/>
</dbReference>
<feature type="region of interest" description="Disordered" evidence="8">
    <location>
        <begin position="644"/>
        <end position="732"/>
    </location>
</feature>
<dbReference type="KEGG" id="obi:106876645"/>
<evidence type="ECO:0000256" key="3">
    <source>
        <dbReference type="ARBA" id="ARBA00011538"/>
    </source>
</evidence>
<name>A0A0L8GI85_OCTBM</name>
<comment type="subcellular location">
    <subcellularLocation>
        <location evidence="1">Nucleus</location>
    </subcellularLocation>
</comment>
<evidence type="ECO:0000256" key="4">
    <source>
        <dbReference type="ARBA" id="ARBA00020836"/>
    </source>
</evidence>
<protein>
    <recommendedName>
        <fullName evidence="4">Histone H4</fullName>
    </recommendedName>
</protein>
<dbReference type="Pfam" id="PF02969">
    <property type="entry name" value="TAF"/>
    <property type="match status" value="1"/>
</dbReference>
<dbReference type="STRING" id="37653.A0A0L8GI85"/>
<dbReference type="GO" id="GO:0003713">
    <property type="term" value="F:transcription coactivator activity"/>
    <property type="evidence" value="ECO:0007669"/>
    <property type="project" value="TreeGrafter"/>
</dbReference>
<evidence type="ECO:0000313" key="10">
    <source>
        <dbReference type="EMBL" id="KOF76712.1"/>
    </source>
</evidence>
<dbReference type="InterPro" id="IPR016024">
    <property type="entry name" value="ARM-type_fold"/>
</dbReference>
<evidence type="ECO:0000256" key="7">
    <source>
        <dbReference type="ARBA" id="ARBA00023242"/>
    </source>
</evidence>
<dbReference type="GO" id="GO:0046695">
    <property type="term" value="C:SLIK (SAGA-like) complex"/>
    <property type="evidence" value="ECO:0007669"/>
    <property type="project" value="InterPro"/>
</dbReference>
<dbReference type="SUPFAM" id="SSF48371">
    <property type="entry name" value="ARM repeat"/>
    <property type="match status" value="1"/>
</dbReference>
<dbReference type="EMBL" id="KQ421718">
    <property type="protein sequence ID" value="KOF76712.1"/>
    <property type="molecule type" value="Genomic_DNA"/>
</dbReference>
<feature type="region of interest" description="Disordered" evidence="8">
    <location>
        <begin position="610"/>
        <end position="630"/>
    </location>
</feature>
<dbReference type="GO" id="GO:0046982">
    <property type="term" value="F:protein heterodimerization activity"/>
    <property type="evidence" value="ECO:0007669"/>
    <property type="project" value="InterPro"/>
</dbReference>
<feature type="region of interest" description="Disordered" evidence="8">
    <location>
        <begin position="751"/>
        <end position="834"/>
    </location>
</feature>
<dbReference type="CDD" id="cd22932">
    <property type="entry name" value="HFD_TAF6L"/>
    <property type="match status" value="1"/>
</dbReference>
<dbReference type="InterPro" id="IPR004823">
    <property type="entry name" value="TAF_TATA-bd_Histone-like_dom"/>
</dbReference>
<feature type="compositionally biased region" description="Acidic residues" evidence="8">
    <location>
        <begin position="684"/>
        <end position="724"/>
    </location>
</feature>
<comment type="similarity">
    <text evidence="2">Belongs to the TAF6 family.</text>
</comment>
<organism evidence="10">
    <name type="scientific">Octopus bimaculoides</name>
    <name type="common">California two-spotted octopus</name>
    <dbReference type="NCBI Taxonomy" id="37653"/>
    <lineage>
        <taxon>Eukaryota</taxon>
        <taxon>Metazoa</taxon>
        <taxon>Spiralia</taxon>
        <taxon>Lophotrochozoa</taxon>
        <taxon>Mollusca</taxon>
        <taxon>Cephalopoda</taxon>
        <taxon>Coleoidea</taxon>
        <taxon>Octopodiformes</taxon>
        <taxon>Octopoda</taxon>
        <taxon>Incirrata</taxon>
        <taxon>Octopodidae</taxon>
        <taxon>Octopus</taxon>
    </lineage>
</organism>
<reference evidence="10" key="1">
    <citation type="submission" date="2015-07" db="EMBL/GenBank/DDBJ databases">
        <title>MeaNS - Measles Nucleotide Surveillance Program.</title>
        <authorList>
            <person name="Tran T."/>
            <person name="Druce J."/>
        </authorList>
    </citation>
    <scope>NUCLEOTIDE SEQUENCE</scope>
    <source>
        <strain evidence="10">UCB-OBI-ISO-001</strain>
        <tissue evidence="10">Gonad</tissue>
    </source>
</reference>
<dbReference type="Gene3D" id="1.10.20.10">
    <property type="entry name" value="Histone, subunit A"/>
    <property type="match status" value="1"/>
</dbReference>
<dbReference type="Gene3D" id="1.25.40.770">
    <property type="entry name" value="TAF6, C-terminal HEAT repeat domain"/>
    <property type="match status" value="1"/>
</dbReference>
<dbReference type="InterPro" id="IPR037796">
    <property type="entry name" value="TAF6"/>
</dbReference>
<dbReference type="InterPro" id="IPR046344">
    <property type="entry name" value="TAF6_C_sf"/>
</dbReference>
<keyword evidence="7" id="KW-0539">Nucleus</keyword>
<dbReference type="AlphaFoldDB" id="A0A0L8GI85"/>
<feature type="compositionally biased region" description="Basic and acidic residues" evidence="8">
    <location>
        <begin position="655"/>
        <end position="667"/>
    </location>
</feature>
<accession>A0A0L8GI85</accession>
<dbReference type="GO" id="GO:0005669">
    <property type="term" value="C:transcription factor TFIID complex"/>
    <property type="evidence" value="ECO:0007669"/>
    <property type="project" value="InterPro"/>
</dbReference>
<comment type="subunit">
    <text evidence="3">The nucleosome is a histone octamer containing two molecules each of H2A, H2B, H3 and H4 assembled in one H3-H4 heterotetramer and two H2A-H2B heterodimers. The octamer wraps approximately 147 bp of DNA.</text>
</comment>
<dbReference type="Pfam" id="PF07571">
    <property type="entry name" value="TAF6_C"/>
    <property type="match status" value="1"/>
</dbReference>
<feature type="compositionally biased region" description="Basic and acidic residues" evidence="8">
    <location>
        <begin position="792"/>
        <end position="813"/>
    </location>
</feature>
<dbReference type="SUPFAM" id="SSF47113">
    <property type="entry name" value="Histone-fold"/>
    <property type="match status" value="1"/>
</dbReference>
<gene>
    <name evidence="10" type="ORF">OCBIM_22033013mg</name>
</gene>
<dbReference type="GO" id="GO:0051123">
    <property type="term" value="P:RNA polymerase II preinitiation complex assembly"/>
    <property type="evidence" value="ECO:0007669"/>
    <property type="project" value="TreeGrafter"/>
</dbReference>
<dbReference type="InterPro" id="IPR011442">
    <property type="entry name" value="TAF6_C"/>
</dbReference>
<evidence type="ECO:0000256" key="5">
    <source>
        <dbReference type="ARBA" id="ARBA00023015"/>
    </source>
</evidence>
<keyword evidence="5" id="KW-0805">Transcription regulation</keyword>
<dbReference type="OrthoDB" id="6621890at2759"/>
<evidence type="ECO:0000256" key="1">
    <source>
        <dbReference type="ARBA" id="ARBA00004123"/>
    </source>
</evidence>
<dbReference type="SMART" id="SM00803">
    <property type="entry name" value="TAF"/>
    <property type="match status" value="1"/>
</dbReference>